<gene>
    <name evidence="5" type="ORF">GCM10010982_05380</name>
</gene>
<name>A0A917YRR3_9ALTE</name>
<evidence type="ECO:0008006" key="7">
    <source>
        <dbReference type="Google" id="ProtNLM"/>
    </source>
</evidence>
<dbReference type="Proteomes" id="UP000606935">
    <property type="component" value="Unassembled WGS sequence"/>
</dbReference>
<dbReference type="Gene3D" id="1.25.40.10">
    <property type="entry name" value="Tetratricopeptide repeat domain"/>
    <property type="match status" value="4"/>
</dbReference>
<dbReference type="AlphaFoldDB" id="A0A917YRR3"/>
<evidence type="ECO:0000313" key="6">
    <source>
        <dbReference type="Proteomes" id="UP000606935"/>
    </source>
</evidence>
<dbReference type="SUPFAM" id="SSF48452">
    <property type="entry name" value="TPR-like"/>
    <property type="match status" value="4"/>
</dbReference>
<organism evidence="5 6">
    <name type="scientific">Bowmanella pacifica</name>
    <dbReference type="NCBI Taxonomy" id="502051"/>
    <lineage>
        <taxon>Bacteria</taxon>
        <taxon>Pseudomonadati</taxon>
        <taxon>Pseudomonadota</taxon>
        <taxon>Gammaproteobacteria</taxon>
        <taxon>Alteromonadales</taxon>
        <taxon>Alteromonadaceae</taxon>
        <taxon>Bowmanella</taxon>
    </lineage>
</organism>
<feature type="repeat" description="TPR" evidence="3">
    <location>
        <begin position="122"/>
        <end position="155"/>
    </location>
</feature>
<comment type="caution">
    <text evidence="5">The sequence shown here is derived from an EMBL/GenBank/DDBJ whole genome shotgun (WGS) entry which is preliminary data.</text>
</comment>
<dbReference type="PROSITE" id="PS50005">
    <property type="entry name" value="TPR"/>
    <property type="match status" value="3"/>
</dbReference>
<evidence type="ECO:0000256" key="3">
    <source>
        <dbReference type="PROSITE-ProRule" id="PRU00339"/>
    </source>
</evidence>
<dbReference type="InterPro" id="IPR051012">
    <property type="entry name" value="CellSynth/LPSAsmb/PSIAsmb"/>
</dbReference>
<keyword evidence="2 3" id="KW-0802">TPR repeat</keyword>
<feature type="repeat" description="TPR" evidence="3">
    <location>
        <begin position="190"/>
        <end position="223"/>
    </location>
</feature>
<feature type="chain" id="PRO_5037297568" description="PEP-CTERM system TPR-repeat lipoprotein" evidence="4">
    <location>
        <begin position="19"/>
        <end position="912"/>
    </location>
</feature>
<keyword evidence="4" id="KW-0732">Signal</keyword>
<evidence type="ECO:0000256" key="4">
    <source>
        <dbReference type="SAM" id="SignalP"/>
    </source>
</evidence>
<dbReference type="NCBIfam" id="TIGR02917">
    <property type="entry name" value="PEP_TPR_lipo"/>
    <property type="match status" value="1"/>
</dbReference>
<dbReference type="InterPro" id="IPR011990">
    <property type="entry name" value="TPR-like_helical_dom_sf"/>
</dbReference>
<dbReference type="InterPro" id="IPR019734">
    <property type="entry name" value="TPR_rpt"/>
</dbReference>
<reference evidence="5" key="2">
    <citation type="submission" date="2020-09" db="EMBL/GenBank/DDBJ databases">
        <authorList>
            <person name="Sun Q."/>
            <person name="Zhou Y."/>
        </authorList>
    </citation>
    <scope>NUCLEOTIDE SEQUENCE</scope>
    <source>
        <strain evidence="5">CGMCC 1.7086</strain>
    </source>
</reference>
<evidence type="ECO:0000256" key="2">
    <source>
        <dbReference type="ARBA" id="ARBA00022803"/>
    </source>
</evidence>
<proteinExistence type="predicted"/>
<dbReference type="PANTHER" id="PTHR45586:SF1">
    <property type="entry name" value="LIPOPOLYSACCHARIDE ASSEMBLY PROTEIN B"/>
    <property type="match status" value="1"/>
</dbReference>
<dbReference type="EMBL" id="BMLS01000001">
    <property type="protein sequence ID" value="GGO64886.1"/>
    <property type="molecule type" value="Genomic_DNA"/>
</dbReference>
<keyword evidence="1" id="KW-0677">Repeat</keyword>
<sequence>MKRLLCVALLFCCLPVLANNASAYYEAAIKYQLQGNPDAAIIELKNCLQLQPDYLPARVLMGQVLLESGKAAAADKELSVALEMQADARAVVLNLVRAKLLQNHVDDGQELLSHYRHLQDMPDYSYLRGEIAKSRGDREAAQSYYQQALNIAPGHVEALTALAEMALQKDELKQAASLLDQVFESDPKHLPALLLHAQLLRIDEQFEQAEKRYEQALELKPDSEQAMLGKAGLLVEREQLDAALQLVLAFREKHPGNPYAKLMHSALVAQQGKEREARQLLVDIQHQLSGVDDAVRKMREVSFLSAVVDYASGKLDSARVKFDNFIHEYTATASAHRYLAMIAVQQRNWREAKRQVDKSLALSRQDPDVFVLAATIEQGLGNLPAALTLLEDAQQRFPAHEGIRQALIQAWVTDGQYANAMAQLEKQQGDNLGSRTLLGFLQLQHGQLEDARQTTQALLDEQPGKVEILQLAGELSLKLGQTDNAERFFTEITRLAPEFKVAHLALAGMYLNQNLPDKVEAQYLQVLAQDPQDLATNKLYADLAIDKGDIAKAIELLERVRARDDIEANRALLELYMQQQRWADAQGVLEQILKRRNLDEALLFTRAKLEEAQGYKDKAIATLKALYGLAYDDAVKLHSVAHKQLDLGDLAGAEKSVARLRTLDADGIDIYLLARQALAQGNSQSALAILDRGLKNQPDNRRWQELRVHALVADGQVESALKQALALYQAQPLRANMQLLASMHAQSGQIDSALQLLQSWLAEHPLDSWAVAQLSSLAAQHNNPALAVATLKAYPELSDNPIFLNNLAYYLMESDLTAAEQYAQKANQLAPQVAQFNDTLGWIYTKQGQHAKALTLLREAQMRDSGNPTILYHLAYTLHALGENEQAKRMLQRAVIQGLQPDLATELQALLP</sequence>
<feature type="repeat" description="TPR" evidence="3">
    <location>
        <begin position="21"/>
        <end position="54"/>
    </location>
</feature>
<feature type="signal peptide" evidence="4">
    <location>
        <begin position="1"/>
        <end position="18"/>
    </location>
</feature>
<evidence type="ECO:0000256" key="1">
    <source>
        <dbReference type="ARBA" id="ARBA00022737"/>
    </source>
</evidence>
<dbReference type="PANTHER" id="PTHR45586">
    <property type="entry name" value="TPR REPEAT-CONTAINING PROTEIN PA4667"/>
    <property type="match status" value="1"/>
</dbReference>
<evidence type="ECO:0000313" key="5">
    <source>
        <dbReference type="EMBL" id="GGO64886.1"/>
    </source>
</evidence>
<dbReference type="InterPro" id="IPR014266">
    <property type="entry name" value="PEP-CTERM_TPR_PrsT"/>
</dbReference>
<protein>
    <recommendedName>
        <fullName evidence="7">PEP-CTERM system TPR-repeat lipoprotein</fullName>
    </recommendedName>
</protein>
<dbReference type="SMART" id="SM00028">
    <property type="entry name" value="TPR"/>
    <property type="match status" value="13"/>
</dbReference>
<dbReference type="Pfam" id="PF14559">
    <property type="entry name" value="TPR_19"/>
    <property type="match status" value="7"/>
</dbReference>
<dbReference type="RefSeq" id="WP_188689916.1">
    <property type="nucleotide sequence ID" value="NZ_BMLS01000001.1"/>
</dbReference>
<accession>A0A917YRR3</accession>
<keyword evidence="6" id="KW-1185">Reference proteome</keyword>
<reference evidence="5" key="1">
    <citation type="journal article" date="2014" name="Int. J. Syst. Evol. Microbiol.">
        <title>Complete genome sequence of Corynebacterium casei LMG S-19264T (=DSM 44701T), isolated from a smear-ripened cheese.</title>
        <authorList>
            <consortium name="US DOE Joint Genome Institute (JGI-PGF)"/>
            <person name="Walter F."/>
            <person name="Albersmeier A."/>
            <person name="Kalinowski J."/>
            <person name="Ruckert C."/>
        </authorList>
    </citation>
    <scope>NUCLEOTIDE SEQUENCE</scope>
    <source>
        <strain evidence="5">CGMCC 1.7086</strain>
    </source>
</reference>